<proteinExistence type="predicted"/>
<keyword evidence="3" id="KW-1185">Reference proteome</keyword>
<evidence type="ECO:0000313" key="2">
    <source>
        <dbReference type="EMBL" id="WOK06649.1"/>
    </source>
</evidence>
<sequence>MHLKSFAKTSFLIAAAMLLILEKSYSQEISIDLGPSEMALNQYFTITVTVQNDRLRSYDEFPEISGFVKRGTSSSTSTNFINGKMSSTQSITQNYAPQREGSFRLQPFTITVNGEKFKSDGQIIKVGPPVNARRQQADPFGIDPFEDFFGRKSTPNEFVDIKDEAFLALTTDKDEVFVGEGFTTTLAFYVAEENKAPLQFYELGKQLTDIVKKVKPANTWEENYNIENVQKEPVTINGKRYSQYKLYQATYYPLNLDDIKFPSVGLELIKYKVAKNPTFFGQNRMEDYKTFSSKEKVVAVKDLPPHPLKQTVPVGKYRLQEEISSTELNTGDSFNYSFIVAGEGNISAINKPQVAQSKAFDFYDPNVKQSVNRNNGKVRGTKTFSYFGIPNEPGGYKLSDYFQMVFFNPEEAKYDTLKSRVELVVKGESRRNEYISSSDLGSFYDRIGLEENTLVKLSSAGSSRIFANVFILIMLALTAALYVKRK</sequence>
<name>A0ABZ0INR4_9BACT</name>
<evidence type="ECO:0000313" key="3">
    <source>
        <dbReference type="Proteomes" id="UP001302349"/>
    </source>
</evidence>
<evidence type="ECO:0000256" key="1">
    <source>
        <dbReference type="SAM" id="Phobius"/>
    </source>
</evidence>
<gene>
    <name evidence="2" type="ORF">RT717_26605</name>
</gene>
<dbReference type="PANTHER" id="PTHR40940:SF2">
    <property type="entry name" value="BATD"/>
    <property type="match status" value="1"/>
</dbReference>
<reference evidence="2 3" key="1">
    <citation type="journal article" date="2023" name="Microbiol. Resour. Announc.">
        <title>Complete Genome Sequence of Imperialibacter roseus strain P4T.</title>
        <authorList>
            <person name="Tizabi D.R."/>
            <person name="Bachvaroff T."/>
            <person name="Hill R.T."/>
        </authorList>
    </citation>
    <scope>NUCLEOTIDE SEQUENCE [LARGE SCALE GENOMIC DNA]</scope>
    <source>
        <strain evidence="2 3">P4T</strain>
    </source>
</reference>
<keyword evidence="1" id="KW-0472">Membrane</keyword>
<dbReference type="RefSeq" id="WP_317489358.1">
    <property type="nucleotide sequence ID" value="NZ_CP136051.1"/>
</dbReference>
<dbReference type="EMBL" id="CP136051">
    <property type="protein sequence ID" value="WOK06649.1"/>
    <property type="molecule type" value="Genomic_DNA"/>
</dbReference>
<organism evidence="2 3">
    <name type="scientific">Imperialibacter roseus</name>
    <dbReference type="NCBI Taxonomy" id="1324217"/>
    <lineage>
        <taxon>Bacteria</taxon>
        <taxon>Pseudomonadati</taxon>
        <taxon>Bacteroidota</taxon>
        <taxon>Cytophagia</taxon>
        <taxon>Cytophagales</taxon>
        <taxon>Flammeovirgaceae</taxon>
        <taxon>Imperialibacter</taxon>
    </lineage>
</organism>
<protein>
    <submittedName>
        <fullName evidence="2">BatD family protein</fullName>
    </submittedName>
</protein>
<dbReference type="Pfam" id="PF13584">
    <property type="entry name" value="BatD"/>
    <property type="match status" value="2"/>
</dbReference>
<accession>A0ABZ0INR4</accession>
<dbReference type="PANTHER" id="PTHR40940">
    <property type="entry name" value="PROTEIN BATD-RELATED"/>
    <property type="match status" value="1"/>
</dbReference>
<keyword evidence="1" id="KW-0812">Transmembrane</keyword>
<dbReference type="Proteomes" id="UP001302349">
    <property type="component" value="Chromosome"/>
</dbReference>
<feature type="transmembrane region" description="Helical" evidence="1">
    <location>
        <begin position="465"/>
        <end position="483"/>
    </location>
</feature>
<keyword evidence="1" id="KW-1133">Transmembrane helix</keyword>
<dbReference type="InterPro" id="IPR025738">
    <property type="entry name" value="BatD"/>
</dbReference>